<keyword evidence="12" id="KW-1185">Reference proteome</keyword>
<dbReference type="RefSeq" id="WP_069810097.1">
    <property type="nucleotide sequence ID" value="NZ_CP017305.1"/>
</dbReference>
<dbReference type="KEGG" id="clz:BIU88_07545"/>
<evidence type="ECO:0000256" key="4">
    <source>
        <dbReference type="ARBA" id="ARBA00022272"/>
    </source>
</evidence>
<protein>
    <recommendedName>
        <fullName evidence="4 9">N-(5'-phosphoribosyl)anthranilate isomerase</fullName>
        <shortName evidence="9">PRAI</shortName>
        <ecNumber evidence="3 9">5.3.1.24</ecNumber>
    </recommendedName>
</protein>
<evidence type="ECO:0000256" key="9">
    <source>
        <dbReference type="HAMAP-Rule" id="MF_00135"/>
    </source>
</evidence>
<dbReference type="InterPro" id="IPR013785">
    <property type="entry name" value="Aldolase_TIM"/>
</dbReference>
<sequence length="221" mass="23664">MTKIKICGITRVEDALEASLAGADALGFNFSRKSPRLVDADAARAIIDRLPPLVTAVGVFVEQSPEEIVDLCRYCGLQIAQLHSDVYDAETTRRIGGVRVIRVFRPGPGFAVSQVREFAGSTGCRSFLFDAYSPVAAGGTGESIEARTAKALFDGTRDFGWALLAGGLKPENVADAVRRVRPWGVDTASGVESAPGVKDALKIRRFVEAVREADRSSTNCC</sequence>
<comment type="similarity">
    <text evidence="9">Belongs to the TrpF family.</text>
</comment>
<dbReference type="GO" id="GO:0004640">
    <property type="term" value="F:phosphoribosylanthranilate isomerase activity"/>
    <property type="evidence" value="ECO:0007669"/>
    <property type="project" value="UniProtKB-UniRule"/>
</dbReference>
<dbReference type="PANTHER" id="PTHR42894:SF1">
    <property type="entry name" value="N-(5'-PHOSPHORIBOSYL)ANTHRANILATE ISOMERASE"/>
    <property type="match status" value="1"/>
</dbReference>
<dbReference type="EMBL" id="CP017305">
    <property type="protein sequence ID" value="AOS84003.1"/>
    <property type="molecule type" value="Genomic_DNA"/>
</dbReference>
<evidence type="ECO:0000256" key="2">
    <source>
        <dbReference type="ARBA" id="ARBA00004664"/>
    </source>
</evidence>
<accession>A0A1D8D1J5</accession>
<dbReference type="UniPathway" id="UPA00035">
    <property type="reaction ID" value="UER00042"/>
</dbReference>
<evidence type="ECO:0000256" key="7">
    <source>
        <dbReference type="ARBA" id="ARBA00023141"/>
    </source>
</evidence>
<comment type="catalytic activity">
    <reaction evidence="1 9">
        <text>N-(5-phospho-beta-D-ribosyl)anthranilate = 1-(2-carboxyphenylamino)-1-deoxy-D-ribulose 5-phosphate</text>
        <dbReference type="Rhea" id="RHEA:21540"/>
        <dbReference type="ChEBI" id="CHEBI:18277"/>
        <dbReference type="ChEBI" id="CHEBI:58613"/>
        <dbReference type="EC" id="5.3.1.24"/>
    </reaction>
</comment>
<evidence type="ECO:0000256" key="8">
    <source>
        <dbReference type="ARBA" id="ARBA00023235"/>
    </source>
</evidence>
<dbReference type="EC" id="5.3.1.24" evidence="3 9"/>
<proteinExistence type="inferred from homology"/>
<dbReference type="GO" id="GO:0000162">
    <property type="term" value="P:L-tryptophan biosynthetic process"/>
    <property type="evidence" value="ECO:0007669"/>
    <property type="project" value="UniProtKB-UniRule"/>
</dbReference>
<gene>
    <name evidence="9" type="primary">trpF</name>
    <name evidence="11" type="ORF">BIU88_07545</name>
</gene>
<dbReference type="STRING" id="274537.BIU88_07545"/>
<dbReference type="Gene3D" id="3.20.20.70">
    <property type="entry name" value="Aldolase class I"/>
    <property type="match status" value="1"/>
</dbReference>
<keyword evidence="6 9" id="KW-0822">Tryptophan biosynthesis</keyword>
<evidence type="ECO:0000256" key="5">
    <source>
        <dbReference type="ARBA" id="ARBA00022605"/>
    </source>
</evidence>
<keyword evidence="8 9" id="KW-0413">Isomerase</keyword>
<dbReference type="HAMAP" id="MF_00135">
    <property type="entry name" value="PRAI"/>
    <property type="match status" value="1"/>
</dbReference>
<reference evidence="11" key="1">
    <citation type="submission" date="2016-09" db="EMBL/GenBank/DDBJ databases">
        <title>Genome sequence of Chlorobaculum limnaeum.</title>
        <authorList>
            <person name="Liu Z."/>
            <person name="Tank M."/>
            <person name="Bryant D.A."/>
        </authorList>
    </citation>
    <scope>NUCLEOTIDE SEQUENCE [LARGE SCALE GENOMIC DNA]</scope>
    <source>
        <strain evidence="11">DSM 1677</strain>
    </source>
</reference>
<feature type="domain" description="N-(5'phosphoribosyl) anthranilate isomerase (PRAI)" evidence="10">
    <location>
        <begin position="4"/>
        <end position="208"/>
    </location>
</feature>
<keyword evidence="7 9" id="KW-0057">Aromatic amino acid biosynthesis</keyword>
<evidence type="ECO:0000259" key="10">
    <source>
        <dbReference type="Pfam" id="PF00697"/>
    </source>
</evidence>
<evidence type="ECO:0000256" key="6">
    <source>
        <dbReference type="ARBA" id="ARBA00022822"/>
    </source>
</evidence>
<dbReference type="Proteomes" id="UP000095185">
    <property type="component" value="Chromosome"/>
</dbReference>
<dbReference type="CDD" id="cd00405">
    <property type="entry name" value="PRAI"/>
    <property type="match status" value="1"/>
</dbReference>
<dbReference type="PANTHER" id="PTHR42894">
    <property type="entry name" value="N-(5'-PHOSPHORIBOSYL)ANTHRANILATE ISOMERASE"/>
    <property type="match status" value="1"/>
</dbReference>
<dbReference type="SUPFAM" id="SSF51366">
    <property type="entry name" value="Ribulose-phoshate binding barrel"/>
    <property type="match status" value="1"/>
</dbReference>
<organism evidence="11 12">
    <name type="scientific">Chlorobaculum limnaeum</name>
    <dbReference type="NCBI Taxonomy" id="274537"/>
    <lineage>
        <taxon>Bacteria</taxon>
        <taxon>Pseudomonadati</taxon>
        <taxon>Chlorobiota</taxon>
        <taxon>Chlorobiia</taxon>
        <taxon>Chlorobiales</taxon>
        <taxon>Chlorobiaceae</taxon>
        <taxon>Chlorobaculum</taxon>
    </lineage>
</organism>
<dbReference type="Pfam" id="PF00697">
    <property type="entry name" value="PRAI"/>
    <property type="match status" value="1"/>
</dbReference>
<dbReference type="InterPro" id="IPR011060">
    <property type="entry name" value="RibuloseP-bd_barrel"/>
</dbReference>
<keyword evidence="5 9" id="KW-0028">Amino-acid biosynthesis</keyword>
<evidence type="ECO:0000313" key="11">
    <source>
        <dbReference type="EMBL" id="AOS84003.1"/>
    </source>
</evidence>
<dbReference type="InterPro" id="IPR044643">
    <property type="entry name" value="TrpF_fam"/>
</dbReference>
<name>A0A1D8D1J5_CHLLM</name>
<comment type="pathway">
    <text evidence="2 9">Amino-acid biosynthesis; L-tryptophan biosynthesis; L-tryptophan from chorismate: step 3/5.</text>
</comment>
<dbReference type="InterPro" id="IPR001240">
    <property type="entry name" value="PRAI_dom"/>
</dbReference>
<evidence type="ECO:0000256" key="3">
    <source>
        <dbReference type="ARBA" id="ARBA00012572"/>
    </source>
</evidence>
<dbReference type="AlphaFoldDB" id="A0A1D8D1J5"/>
<evidence type="ECO:0000313" key="12">
    <source>
        <dbReference type="Proteomes" id="UP000095185"/>
    </source>
</evidence>
<dbReference type="OrthoDB" id="9786954at2"/>
<evidence type="ECO:0000256" key="1">
    <source>
        <dbReference type="ARBA" id="ARBA00001164"/>
    </source>
</evidence>